<dbReference type="OrthoDB" id="10039716at2759"/>
<feature type="region of interest" description="Disordered" evidence="8">
    <location>
        <begin position="33"/>
        <end position="100"/>
    </location>
</feature>
<dbReference type="GO" id="GO:0006351">
    <property type="term" value="P:DNA-templated transcription"/>
    <property type="evidence" value="ECO:0007669"/>
    <property type="project" value="InterPro"/>
</dbReference>
<dbReference type="PANTHER" id="PTHR23334:SF69">
    <property type="entry name" value="CCAAT_ENHANCER-BINDING PROTEIN GAMMA"/>
    <property type="match status" value="1"/>
</dbReference>
<proteinExistence type="inferred from homology"/>
<evidence type="ECO:0000259" key="9">
    <source>
        <dbReference type="PROSITE" id="PS50217"/>
    </source>
</evidence>
<dbReference type="GO" id="GO:0000978">
    <property type="term" value="F:RNA polymerase II cis-regulatory region sequence-specific DNA binding"/>
    <property type="evidence" value="ECO:0007669"/>
    <property type="project" value="TreeGrafter"/>
</dbReference>
<evidence type="ECO:0000256" key="3">
    <source>
        <dbReference type="ARBA" id="ARBA00023015"/>
    </source>
</evidence>
<evidence type="ECO:0000256" key="2">
    <source>
        <dbReference type="ARBA" id="ARBA00006951"/>
    </source>
</evidence>
<gene>
    <name evidence="10" type="ORF">BSL78_17606</name>
</gene>
<dbReference type="PANTHER" id="PTHR23334">
    <property type="entry name" value="CCAAT/ENHANCER BINDING PROTEIN"/>
    <property type="match status" value="1"/>
</dbReference>
<dbReference type="GO" id="GO:0000981">
    <property type="term" value="F:DNA-binding transcription factor activity, RNA polymerase II-specific"/>
    <property type="evidence" value="ECO:0007669"/>
    <property type="project" value="TreeGrafter"/>
</dbReference>
<dbReference type="InterPro" id="IPR046347">
    <property type="entry name" value="bZIP_sf"/>
</dbReference>
<keyword evidence="7" id="KW-0175">Coiled coil</keyword>
<reference evidence="10" key="1">
    <citation type="journal article" date="2017" name="PLoS Biol.">
        <title>The sea cucumber genome provides insights into morphological evolution and visceral regeneration.</title>
        <authorList>
            <person name="Zhang X."/>
            <person name="Sun L."/>
            <person name="Yuan J."/>
            <person name="Sun Y."/>
            <person name="Gao Y."/>
            <person name="Zhang L."/>
            <person name="Li S."/>
            <person name="Dai H."/>
            <person name="Hamel J.F."/>
            <person name="Liu C."/>
            <person name="Yu Y."/>
            <person name="Liu S."/>
            <person name="Lin W."/>
            <person name="Guo K."/>
            <person name="Jin S."/>
            <person name="Xu P."/>
            <person name="Storey K.B."/>
            <person name="Huan P."/>
            <person name="Zhang T."/>
            <person name="Zhou Y."/>
            <person name="Zhang J."/>
            <person name="Lin C."/>
            <person name="Li X."/>
            <person name="Xing L."/>
            <person name="Huo D."/>
            <person name="Sun M."/>
            <person name="Wang L."/>
            <person name="Mercier A."/>
            <person name="Li F."/>
            <person name="Yang H."/>
            <person name="Xiang J."/>
        </authorList>
    </citation>
    <scope>NUCLEOTIDE SEQUENCE [LARGE SCALE GENOMIC DNA]</scope>
    <source>
        <strain evidence="10">Shaxun</strain>
        <tissue evidence="10">Muscle</tissue>
    </source>
</reference>
<keyword evidence="4" id="KW-0238">DNA-binding</keyword>
<evidence type="ECO:0000256" key="4">
    <source>
        <dbReference type="ARBA" id="ARBA00023125"/>
    </source>
</evidence>
<feature type="domain" description="BZIP" evidence="9">
    <location>
        <begin position="75"/>
        <end position="138"/>
    </location>
</feature>
<dbReference type="AlphaFoldDB" id="A0A2G8KC29"/>
<feature type="coiled-coil region" evidence="7">
    <location>
        <begin position="100"/>
        <end position="127"/>
    </location>
</feature>
<dbReference type="SUPFAM" id="SSF57959">
    <property type="entry name" value="Leucine zipper domain"/>
    <property type="match status" value="1"/>
</dbReference>
<dbReference type="Pfam" id="PF07716">
    <property type="entry name" value="bZIP_2"/>
    <property type="match status" value="1"/>
</dbReference>
<feature type="compositionally biased region" description="Basic and acidic residues" evidence="8">
    <location>
        <begin position="69"/>
        <end position="80"/>
    </location>
</feature>
<keyword evidence="11" id="KW-1185">Reference proteome</keyword>
<organism evidence="10 11">
    <name type="scientific">Stichopus japonicus</name>
    <name type="common">Sea cucumber</name>
    <dbReference type="NCBI Taxonomy" id="307972"/>
    <lineage>
        <taxon>Eukaryota</taxon>
        <taxon>Metazoa</taxon>
        <taxon>Echinodermata</taxon>
        <taxon>Eleutherozoa</taxon>
        <taxon>Echinozoa</taxon>
        <taxon>Holothuroidea</taxon>
        <taxon>Aspidochirotacea</taxon>
        <taxon>Aspidochirotida</taxon>
        <taxon>Stichopodidae</taxon>
        <taxon>Apostichopus</taxon>
    </lineage>
</organism>
<keyword evidence="5" id="KW-0804">Transcription</keyword>
<accession>A0A2G8KC29</accession>
<dbReference type="EMBL" id="MRZV01000707">
    <property type="protein sequence ID" value="PIK45535.1"/>
    <property type="molecule type" value="Genomic_DNA"/>
</dbReference>
<dbReference type="STRING" id="307972.A0A2G8KC29"/>
<dbReference type="SMART" id="SM00338">
    <property type="entry name" value="BRLZ"/>
    <property type="match status" value="1"/>
</dbReference>
<comment type="subcellular location">
    <subcellularLocation>
        <location evidence="1">Nucleus</location>
    </subcellularLocation>
</comment>
<comment type="caution">
    <text evidence="10">The sequence shown here is derived from an EMBL/GenBank/DDBJ whole genome shotgun (WGS) entry which is preliminary data.</text>
</comment>
<dbReference type="InterPro" id="IPR004827">
    <property type="entry name" value="bZIP"/>
</dbReference>
<dbReference type="Proteomes" id="UP000230750">
    <property type="component" value="Unassembled WGS sequence"/>
</dbReference>
<dbReference type="PROSITE" id="PS50217">
    <property type="entry name" value="BZIP"/>
    <property type="match status" value="1"/>
</dbReference>
<evidence type="ECO:0000256" key="5">
    <source>
        <dbReference type="ARBA" id="ARBA00023163"/>
    </source>
</evidence>
<evidence type="ECO:0000313" key="11">
    <source>
        <dbReference type="Proteomes" id="UP000230750"/>
    </source>
</evidence>
<name>A0A2G8KC29_STIJA</name>
<dbReference type="CDD" id="cd14713">
    <property type="entry name" value="bZIP_CEBPG"/>
    <property type="match status" value="1"/>
</dbReference>
<evidence type="ECO:0000313" key="10">
    <source>
        <dbReference type="EMBL" id="PIK45535.1"/>
    </source>
</evidence>
<keyword evidence="3" id="KW-0805">Transcription regulation</keyword>
<evidence type="ECO:0000256" key="7">
    <source>
        <dbReference type="SAM" id="Coils"/>
    </source>
</evidence>
<keyword evidence="6" id="KW-0539">Nucleus</keyword>
<dbReference type="Gene3D" id="1.20.5.170">
    <property type="match status" value="1"/>
</dbReference>
<comment type="similarity">
    <text evidence="2">Belongs to the bZIP family. C/EBP subfamily.</text>
</comment>
<evidence type="ECO:0000256" key="8">
    <source>
        <dbReference type="SAM" id="MobiDB-lite"/>
    </source>
</evidence>
<evidence type="ECO:0000256" key="1">
    <source>
        <dbReference type="ARBA" id="ARBA00004123"/>
    </source>
</evidence>
<sequence length="228" mass="24845">MERRLHPSSEVHTTSQINPLLAMATALVPILPKAHEPGDDMSVTSDAEGSLEEVKTTGGGKMGRSQKKYLHDKDSEEYKKRRERNNVAVRKSRDKSRWKTQQTLDKINELKAENSKLEGKVSLLSKELSVLKDLFLSHAEELPDPSTTFGLFNSGASSKLVAEPTVIENSGSKLIVANTIELSVDGENVSTILGESNDTIEILPVQAAHVLSTLSQVAQQVILSESSG</sequence>
<dbReference type="GO" id="GO:0005634">
    <property type="term" value="C:nucleus"/>
    <property type="evidence" value="ECO:0007669"/>
    <property type="project" value="UniProtKB-SubCell"/>
</dbReference>
<dbReference type="InterPro" id="IPR031106">
    <property type="entry name" value="C/EBP"/>
</dbReference>
<protein>
    <submittedName>
        <fullName evidence="10">Putative CCAAT/enhancer-binding protein gamma-like</fullName>
    </submittedName>
</protein>
<evidence type="ECO:0000256" key="6">
    <source>
        <dbReference type="ARBA" id="ARBA00023242"/>
    </source>
</evidence>